<dbReference type="RefSeq" id="WP_054196107.1">
    <property type="nucleotide sequence ID" value="NZ_CABMKQ010000002.1"/>
</dbReference>
<keyword evidence="1" id="KW-0802">TPR repeat</keyword>
<dbReference type="Proteomes" id="UP000066049">
    <property type="component" value="Chromosome"/>
</dbReference>
<reference evidence="3" key="1">
    <citation type="submission" date="2015-08" db="EMBL/GenBank/DDBJ databases">
        <title>Comparative genomics of the Campylobacter concisus group.</title>
        <authorList>
            <person name="Miller W.G."/>
            <person name="Yee E."/>
            <person name="Chapman M.H."/>
            <person name="Huynh S."/>
            <person name="Bono J.L."/>
            <person name="On S.L.W."/>
            <person name="St Leger J."/>
            <person name="Foster G."/>
            <person name="Parker C.T."/>
        </authorList>
    </citation>
    <scope>NUCLEOTIDE SEQUENCE [LARGE SCALE GENOMIC DNA]</scope>
    <source>
        <strain evidence="3">ATCC 33237</strain>
    </source>
</reference>
<dbReference type="AlphaFoldDB" id="A0A0M3V233"/>
<dbReference type="SUPFAM" id="SSF48452">
    <property type="entry name" value="TPR-like"/>
    <property type="match status" value="1"/>
</dbReference>
<dbReference type="InterPro" id="IPR019734">
    <property type="entry name" value="TPR_rpt"/>
</dbReference>
<dbReference type="PATRIC" id="fig|199.248.peg.331"/>
<dbReference type="SMART" id="SM00028">
    <property type="entry name" value="TPR"/>
    <property type="match status" value="4"/>
</dbReference>
<accession>A0A0M3V233</accession>
<organism evidence="2 3">
    <name type="scientific">Campylobacter concisus</name>
    <dbReference type="NCBI Taxonomy" id="199"/>
    <lineage>
        <taxon>Bacteria</taxon>
        <taxon>Pseudomonadati</taxon>
        <taxon>Campylobacterota</taxon>
        <taxon>Epsilonproteobacteria</taxon>
        <taxon>Campylobacterales</taxon>
        <taxon>Campylobacteraceae</taxon>
        <taxon>Campylobacter</taxon>
    </lineage>
</organism>
<dbReference type="GeneID" id="28661980"/>
<dbReference type="PROSITE" id="PS50005">
    <property type="entry name" value="TPR"/>
    <property type="match status" value="1"/>
</dbReference>
<sequence>MKKILPFLAPICLFASSCDELIQESVREFYKSDRNLERAINLAEQATDFCLKEGNTEQAITSLINSASICMVNKEPQKALELSQRALELAANVSDKLLLARSYHSLGAAQKALGRYDEALANFQEALKIYDNAPNAPMNDELICIKGIASAYYLKNDFDKAHENHLLALNLLDITPELSGNELVRSELLVELANDLAKLNQKDEATQNYKKVLEILNGKEQNPRARDLLERANKGLKELN</sequence>
<protein>
    <submittedName>
        <fullName evidence="2">Tetratricopeptide repeat protein</fullName>
    </submittedName>
</protein>
<dbReference type="KEGG" id="ccoc:CCON33237_0313"/>
<dbReference type="Gene3D" id="1.25.40.10">
    <property type="entry name" value="Tetratricopeptide repeat domain"/>
    <property type="match status" value="1"/>
</dbReference>
<name>A0A0M3V233_9BACT</name>
<dbReference type="PROSITE" id="PS51257">
    <property type="entry name" value="PROKAR_LIPOPROTEIN"/>
    <property type="match status" value="1"/>
</dbReference>
<evidence type="ECO:0000313" key="3">
    <source>
        <dbReference type="Proteomes" id="UP000066049"/>
    </source>
</evidence>
<gene>
    <name evidence="2" type="ORF">CCON33237_0313</name>
</gene>
<dbReference type="PANTHER" id="PTHR10098:SF108">
    <property type="entry name" value="TETRATRICOPEPTIDE REPEAT PROTEIN 28"/>
    <property type="match status" value="1"/>
</dbReference>
<feature type="repeat" description="TPR" evidence="1">
    <location>
        <begin position="100"/>
        <end position="133"/>
    </location>
</feature>
<dbReference type="PROSITE" id="PS50293">
    <property type="entry name" value="TPR_REGION"/>
    <property type="match status" value="1"/>
</dbReference>
<dbReference type="InterPro" id="IPR011990">
    <property type="entry name" value="TPR-like_helical_dom_sf"/>
</dbReference>
<proteinExistence type="predicted"/>
<dbReference type="PANTHER" id="PTHR10098">
    <property type="entry name" value="RAPSYN-RELATED"/>
    <property type="match status" value="1"/>
</dbReference>
<dbReference type="EMBL" id="CP012541">
    <property type="protein sequence ID" value="ALF47022.1"/>
    <property type="molecule type" value="Genomic_DNA"/>
</dbReference>
<evidence type="ECO:0000313" key="2">
    <source>
        <dbReference type="EMBL" id="ALF47022.1"/>
    </source>
</evidence>
<dbReference type="Pfam" id="PF13424">
    <property type="entry name" value="TPR_12"/>
    <property type="match status" value="1"/>
</dbReference>
<evidence type="ECO:0000256" key="1">
    <source>
        <dbReference type="PROSITE-ProRule" id="PRU00339"/>
    </source>
</evidence>